<keyword evidence="2 6" id="KW-0812">Transmembrane</keyword>
<feature type="compositionally biased region" description="Basic and acidic residues" evidence="5">
    <location>
        <begin position="809"/>
        <end position="829"/>
    </location>
</feature>
<dbReference type="GO" id="GO:0016020">
    <property type="term" value="C:membrane"/>
    <property type="evidence" value="ECO:0007669"/>
    <property type="project" value="UniProtKB-SubCell"/>
</dbReference>
<dbReference type="EMBL" id="HBFK01023572">
    <property type="protein sequence ID" value="CAD8748076.1"/>
    <property type="molecule type" value="Transcribed_RNA"/>
</dbReference>
<dbReference type="PANTHER" id="PTHR10877:SF183">
    <property type="entry name" value="AT14535P-RELATED"/>
    <property type="match status" value="1"/>
</dbReference>
<evidence type="ECO:0000313" key="8">
    <source>
        <dbReference type="EMBL" id="CAD8748076.1"/>
    </source>
</evidence>
<keyword evidence="4 6" id="KW-0472">Membrane</keyword>
<feature type="transmembrane region" description="Helical" evidence="6">
    <location>
        <begin position="485"/>
        <end position="504"/>
    </location>
</feature>
<keyword evidence="3 6" id="KW-1133">Transmembrane helix</keyword>
<gene>
    <name evidence="9" type="ORF">HAND00432_LOCUS24152</name>
    <name evidence="10" type="ORF">HAND00432_LOCUS24153</name>
    <name evidence="8" type="ORF">HAND1043_LOCUS14573</name>
</gene>
<evidence type="ECO:0000256" key="1">
    <source>
        <dbReference type="ARBA" id="ARBA00004141"/>
    </source>
</evidence>
<comment type="subcellular location">
    <subcellularLocation>
        <location evidence="1">Membrane</location>
        <topology evidence="1">Multi-pass membrane protein</topology>
    </subcellularLocation>
</comment>
<evidence type="ECO:0000313" key="9">
    <source>
        <dbReference type="EMBL" id="CAD8973151.1"/>
    </source>
</evidence>
<feature type="domain" description="Polycystin cation channel PKD1/PKD2" evidence="7">
    <location>
        <begin position="367"/>
        <end position="617"/>
    </location>
</feature>
<feature type="region of interest" description="Disordered" evidence="5">
    <location>
        <begin position="809"/>
        <end position="830"/>
    </location>
</feature>
<protein>
    <recommendedName>
        <fullName evidence="7">Polycystin cation channel PKD1/PKD2 domain-containing protein</fullName>
    </recommendedName>
</protein>
<proteinExistence type="predicted"/>
<dbReference type="InterPro" id="IPR013122">
    <property type="entry name" value="PKD1_2_channel"/>
</dbReference>
<sequence length="905" mass="100696">MPSPELRLNYDYGDVREAIALHAGAFTYLQVSRDNPAGSNLTQAPSITSRISYGFFGAVGTLNSANSISTTDLLAYYEPCELAPADIEAANLGRTCPSSDFIYPSASTCYNATRLFENWQCSSCRTVDIRSFTSPGEPVNTRPTKQPQRPVSPFNYIISGIAIEQTRAVQTPCAPPSGEARFGCDVKCQEDRKRIFGSFYEQSMCVEGTNVSSAPFGIDPAFLSSSSVFSGKLHPEDVGYDDGDLTTAGVPFGFFSSAYKIPDRFGSDAISLEDQSASVTGGDPKFRVYLDSRFGRAETLNAISYLREGYFLDNLTKTVDVSLLTFNPIKDVFALCTVSFTFLDGGQIETSVLVKSRALSDFHTSEWRIFVMVCIIMGSAAILRTELSEIYHAWKSNDLKSYFGDAWNLLDFASFLSIPCSIITYDLIGQQVLATFPLAVNGTVPYVLRDVNTPARIFRTDPENEIAFLESVTYVRSLMGFLDFYSFWIGFNIMILTARFFKILHFQGRMGLITRTFSTALQDIIHFGMIFFLVIFAYGVMGVLLFGHQLSEYRTMGTAMMTLIQTTLAISNDDYARMLDSNNNIMTTIFYLSFLFLSTITLLNIFLAILIDAFSTVKESSSHSETLMSGLLEVLMHDFRHVKSKIASVRQGHGHPTRFIPDHKLKQLFEAWAFSLEDEEAIAEKKKEKEKEEIVKDGVLRLEDGTEIGAAELSVMMLKLIAEAPDKLEELYSGQNRGMQLRSAITNFVSMAPGAAGVGGKRGSAIAPEGNGGSSVDSMQQKLASIKSPTTALSLNYWRKVRDIYMEEKEEKEDNGGLRDLEEQHDRSESTNVRRLAKALLARYGEDGDSEMNEEDTLKIIQAQVMQKQVQQFQQTANIEDRVSKIEAMVEKMGHQMDRLAGRTI</sequence>
<dbReference type="InterPro" id="IPR003915">
    <property type="entry name" value="PKD_2"/>
</dbReference>
<dbReference type="PANTHER" id="PTHR10877">
    <property type="entry name" value="POLYCYSTIN FAMILY MEMBER"/>
    <property type="match status" value="1"/>
</dbReference>
<feature type="transmembrane region" description="Helical" evidence="6">
    <location>
        <begin position="589"/>
        <end position="611"/>
    </location>
</feature>
<dbReference type="GO" id="GO:0005509">
    <property type="term" value="F:calcium ion binding"/>
    <property type="evidence" value="ECO:0007669"/>
    <property type="project" value="InterPro"/>
</dbReference>
<dbReference type="EMBL" id="HBFX01040087">
    <property type="protein sequence ID" value="CAD8973151.1"/>
    <property type="molecule type" value="Transcribed_RNA"/>
</dbReference>
<dbReference type="AlphaFoldDB" id="A0A6U4MJF6"/>
<name>A0A6U4MJF6_HEMAN</name>
<reference evidence="10" key="1">
    <citation type="submission" date="2021-01" db="EMBL/GenBank/DDBJ databases">
        <authorList>
            <person name="Corre E."/>
            <person name="Pelletier E."/>
            <person name="Niang G."/>
            <person name="Scheremetjew M."/>
            <person name="Finn R."/>
            <person name="Kale V."/>
            <person name="Holt S."/>
            <person name="Cochrane G."/>
            <person name="Meng A."/>
            <person name="Brown T."/>
            <person name="Cohen L."/>
        </authorList>
    </citation>
    <scope>NUCLEOTIDE SEQUENCE</scope>
    <source>
        <strain evidence="8">CCMP441</strain>
        <strain evidence="10">CCMP644</strain>
    </source>
</reference>
<evidence type="ECO:0000259" key="7">
    <source>
        <dbReference type="Pfam" id="PF08016"/>
    </source>
</evidence>
<organism evidence="10">
    <name type="scientific">Hemiselmis andersenii</name>
    <name type="common">Cryptophyte alga</name>
    <dbReference type="NCBI Taxonomy" id="464988"/>
    <lineage>
        <taxon>Eukaryota</taxon>
        <taxon>Cryptophyceae</taxon>
        <taxon>Cryptomonadales</taxon>
        <taxon>Hemiselmidaceae</taxon>
        <taxon>Hemiselmis</taxon>
    </lineage>
</organism>
<dbReference type="InterPro" id="IPR051223">
    <property type="entry name" value="Polycystin"/>
</dbReference>
<dbReference type="Pfam" id="PF08016">
    <property type="entry name" value="PKD_channel"/>
    <property type="match status" value="1"/>
</dbReference>
<evidence type="ECO:0000313" key="10">
    <source>
        <dbReference type="EMBL" id="CAD8973152.1"/>
    </source>
</evidence>
<accession>A0A6U4MJF6</accession>
<evidence type="ECO:0000256" key="4">
    <source>
        <dbReference type="ARBA" id="ARBA00023136"/>
    </source>
</evidence>
<dbReference type="Gene3D" id="1.10.287.70">
    <property type="match status" value="1"/>
</dbReference>
<evidence type="ECO:0000256" key="6">
    <source>
        <dbReference type="SAM" id="Phobius"/>
    </source>
</evidence>
<dbReference type="PRINTS" id="PR01433">
    <property type="entry name" value="POLYCYSTIN2"/>
</dbReference>
<evidence type="ECO:0000256" key="2">
    <source>
        <dbReference type="ARBA" id="ARBA00022692"/>
    </source>
</evidence>
<dbReference type="EMBL" id="HBFX01040088">
    <property type="protein sequence ID" value="CAD8973152.1"/>
    <property type="molecule type" value="Transcribed_RNA"/>
</dbReference>
<feature type="transmembrane region" description="Helical" evidence="6">
    <location>
        <begin position="524"/>
        <end position="546"/>
    </location>
</feature>
<evidence type="ECO:0000256" key="5">
    <source>
        <dbReference type="SAM" id="MobiDB-lite"/>
    </source>
</evidence>
<evidence type="ECO:0000256" key="3">
    <source>
        <dbReference type="ARBA" id="ARBA00022989"/>
    </source>
</evidence>